<dbReference type="AlphaFoldDB" id="A0A1H7QPA1"/>
<protein>
    <recommendedName>
        <fullName evidence="1">DUF8106 domain-containing protein</fullName>
    </recommendedName>
</protein>
<reference evidence="2 3" key="1">
    <citation type="submission" date="2016-10" db="EMBL/GenBank/DDBJ databases">
        <authorList>
            <person name="de Groot N.N."/>
        </authorList>
    </citation>
    <scope>NUCLEOTIDE SEQUENCE [LARGE SCALE GENOMIC DNA]</scope>
    <source>
        <strain evidence="2 3">CDM_5</strain>
    </source>
</reference>
<evidence type="ECO:0000259" key="1">
    <source>
        <dbReference type="Pfam" id="PF26408"/>
    </source>
</evidence>
<dbReference type="RefSeq" id="WP_074794298.1">
    <property type="nucleotide sequence ID" value="NZ_FOAD01000005.1"/>
</dbReference>
<dbReference type="Pfam" id="PF26408">
    <property type="entry name" value="DUF8106"/>
    <property type="match status" value="1"/>
</dbReference>
<gene>
    <name evidence="2" type="ORF">SAMN04488691_105106</name>
</gene>
<dbReference type="OrthoDB" id="209680at2157"/>
<dbReference type="Proteomes" id="UP000183894">
    <property type="component" value="Unassembled WGS sequence"/>
</dbReference>
<name>A0A1H7QPA1_HALLR</name>
<sequence length="77" mass="8485">MSDTPCEFSTDPPDFDRRKAILFCQTCGRAAALGDWPTHEVDGQLQRIDCPECEATVWRGFAADDDRAGRTVSAPIP</sequence>
<proteinExistence type="predicted"/>
<feature type="domain" description="DUF8106" evidence="1">
    <location>
        <begin position="18"/>
        <end position="57"/>
    </location>
</feature>
<dbReference type="EMBL" id="FOAD01000005">
    <property type="protein sequence ID" value="SEL49742.1"/>
    <property type="molecule type" value="Genomic_DNA"/>
</dbReference>
<evidence type="ECO:0000313" key="3">
    <source>
        <dbReference type="Proteomes" id="UP000183894"/>
    </source>
</evidence>
<evidence type="ECO:0000313" key="2">
    <source>
        <dbReference type="EMBL" id="SEL49742.1"/>
    </source>
</evidence>
<organism evidence="2 3">
    <name type="scientific">Haloferax larsenii</name>
    <dbReference type="NCBI Taxonomy" id="302484"/>
    <lineage>
        <taxon>Archaea</taxon>
        <taxon>Methanobacteriati</taxon>
        <taxon>Methanobacteriota</taxon>
        <taxon>Stenosarchaea group</taxon>
        <taxon>Halobacteria</taxon>
        <taxon>Halobacteriales</taxon>
        <taxon>Haloferacaceae</taxon>
        <taxon>Haloferax</taxon>
    </lineage>
</organism>
<accession>A0A1H7QPA1</accession>
<dbReference type="InterPro" id="IPR058419">
    <property type="entry name" value="DUF8106"/>
</dbReference>